<gene>
    <name evidence="1" type="ORF">GDO81_021338</name>
</gene>
<evidence type="ECO:0000313" key="2">
    <source>
        <dbReference type="Proteomes" id="UP000824782"/>
    </source>
</evidence>
<proteinExistence type="predicted"/>
<keyword evidence="2" id="KW-1185">Reference proteome</keyword>
<sequence>MEVKFRLVKLFRLYAHLALKFTHFQKIKIENPPYNLFCNFSRVQRPPTCGRYLFYGYTARRRMEGGTCSCQDFSFLFGPFCRL</sequence>
<evidence type="ECO:0000313" key="1">
    <source>
        <dbReference type="EMBL" id="KAG8539152.1"/>
    </source>
</evidence>
<dbReference type="EMBL" id="WNYA01016024">
    <property type="protein sequence ID" value="KAG8539152.1"/>
    <property type="molecule type" value="Genomic_DNA"/>
</dbReference>
<protein>
    <submittedName>
        <fullName evidence="1">Uncharacterized protein</fullName>
    </submittedName>
</protein>
<reference evidence="1" key="1">
    <citation type="thesis" date="2020" institute="ProQuest LLC" country="789 East Eisenhower Parkway, Ann Arbor, MI, USA">
        <title>Comparative Genomics and Chromosome Evolution.</title>
        <authorList>
            <person name="Mudd A.B."/>
        </authorList>
    </citation>
    <scope>NUCLEOTIDE SEQUENCE</scope>
    <source>
        <strain evidence="1">237g6f4</strain>
        <tissue evidence="1">Blood</tissue>
    </source>
</reference>
<accession>A0AAV6YPS3</accession>
<dbReference type="Proteomes" id="UP000824782">
    <property type="component" value="Unassembled WGS sequence"/>
</dbReference>
<organism evidence="1 2">
    <name type="scientific">Engystomops pustulosus</name>
    <name type="common">Tungara frog</name>
    <name type="synonym">Physalaemus pustulosus</name>
    <dbReference type="NCBI Taxonomy" id="76066"/>
    <lineage>
        <taxon>Eukaryota</taxon>
        <taxon>Metazoa</taxon>
        <taxon>Chordata</taxon>
        <taxon>Craniata</taxon>
        <taxon>Vertebrata</taxon>
        <taxon>Euteleostomi</taxon>
        <taxon>Amphibia</taxon>
        <taxon>Batrachia</taxon>
        <taxon>Anura</taxon>
        <taxon>Neobatrachia</taxon>
        <taxon>Hyloidea</taxon>
        <taxon>Leptodactylidae</taxon>
        <taxon>Leiuperinae</taxon>
        <taxon>Engystomops</taxon>
    </lineage>
</organism>
<name>A0AAV6YPS3_ENGPU</name>
<comment type="caution">
    <text evidence="1">The sequence shown here is derived from an EMBL/GenBank/DDBJ whole genome shotgun (WGS) entry which is preliminary data.</text>
</comment>
<dbReference type="AlphaFoldDB" id="A0AAV6YPS3"/>